<keyword evidence="6" id="KW-1185">Reference proteome</keyword>
<dbReference type="InterPro" id="IPR000219">
    <property type="entry name" value="DH_dom"/>
</dbReference>
<dbReference type="PANTHER" id="PTHR46572:SF1">
    <property type="entry name" value="RHO1 GUANINE NUCLEOTIDE EXCHANGE FACTOR TUS1"/>
    <property type="match status" value="1"/>
</dbReference>
<proteinExistence type="predicted"/>
<dbReference type="InterPro" id="IPR011993">
    <property type="entry name" value="PH-like_dom_sf"/>
</dbReference>
<dbReference type="SUPFAM" id="SSF50729">
    <property type="entry name" value="PH domain-like"/>
    <property type="match status" value="1"/>
</dbReference>
<dbReference type="SUPFAM" id="SSF48065">
    <property type="entry name" value="DBL homology domain (DH-domain)"/>
    <property type="match status" value="2"/>
</dbReference>
<dbReference type="EMBL" id="JAACJO010000002">
    <property type="protein sequence ID" value="KAF5361963.1"/>
    <property type="molecule type" value="Genomic_DNA"/>
</dbReference>
<dbReference type="PROSITE" id="PS50003">
    <property type="entry name" value="PH_DOMAIN"/>
    <property type="match status" value="1"/>
</dbReference>
<accession>A0A8H5GBM9</accession>
<dbReference type="InterPro" id="IPR035899">
    <property type="entry name" value="DBL_dom_sf"/>
</dbReference>
<dbReference type="AlphaFoldDB" id="A0A8H5GBM9"/>
<dbReference type="SMART" id="SM00325">
    <property type="entry name" value="RhoGEF"/>
    <property type="match status" value="2"/>
</dbReference>
<dbReference type="Gene3D" id="2.30.29.30">
    <property type="entry name" value="Pleckstrin-homology domain (PH domain)/Phosphotyrosine-binding domain (PTB)"/>
    <property type="match status" value="1"/>
</dbReference>
<dbReference type="InterPro" id="IPR001849">
    <property type="entry name" value="PH_domain"/>
</dbReference>
<keyword evidence="1" id="KW-0597">Phosphoprotein</keyword>
<feature type="domain" description="DH" evidence="4">
    <location>
        <begin position="217"/>
        <end position="412"/>
    </location>
</feature>
<dbReference type="PANTHER" id="PTHR46572">
    <property type="entry name" value="RHO1 GDP-GTP EXCHANGE PROTEIN 1-RELATED"/>
    <property type="match status" value="1"/>
</dbReference>
<dbReference type="InterPro" id="IPR041675">
    <property type="entry name" value="PH_5"/>
</dbReference>
<comment type="caution">
    <text evidence="5">The sequence shown here is derived from an EMBL/GenBank/DDBJ whole genome shotgun (WGS) entry which is preliminary data.</text>
</comment>
<evidence type="ECO:0008006" key="7">
    <source>
        <dbReference type="Google" id="ProtNLM"/>
    </source>
</evidence>
<dbReference type="OrthoDB" id="2272012at2759"/>
<evidence type="ECO:0000259" key="3">
    <source>
        <dbReference type="PROSITE" id="PS50003"/>
    </source>
</evidence>
<feature type="compositionally biased region" description="Basic and acidic residues" evidence="2">
    <location>
        <begin position="7"/>
        <end position="20"/>
    </location>
</feature>
<feature type="domain" description="PH" evidence="3">
    <location>
        <begin position="672"/>
        <end position="796"/>
    </location>
</feature>
<evidence type="ECO:0000313" key="6">
    <source>
        <dbReference type="Proteomes" id="UP000559027"/>
    </source>
</evidence>
<evidence type="ECO:0000256" key="2">
    <source>
        <dbReference type="SAM" id="MobiDB-lite"/>
    </source>
</evidence>
<name>A0A8H5GBM9_9AGAR</name>
<dbReference type="GO" id="GO:0005085">
    <property type="term" value="F:guanyl-nucleotide exchange factor activity"/>
    <property type="evidence" value="ECO:0007669"/>
    <property type="project" value="InterPro"/>
</dbReference>
<dbReference type="Proteomes" id="UP000559027">
    <property type="component" value="Unassembled WGS sequence"/>
</dbReference>
<dbReference type="Pfam" id="PF15405">
    <property type="entry name" value="PH_5"/>
    <property type="match status" value="1"/>
</dbReference>
<dbReference type="InterPro" id="IPR052233">
    <property type="entry name" value="Rho-type_GEFs"/>
</dbReference>
<protein>
    <recommendedName>
        <fullName evidence="7">Dbl homology domain-containing protein</fullName>
    </recommendedName>
</protein>
<evidence type="ECO:0000256" key="1">
    <source>
        <dbReference type="ARBA" id="ARBA00022553"/>
    </source>
</evidence>
<reference evidence="5 6" key="1">
    <citation type="journal article" date="2020" name="ISME J.">
        <title>Uncovering the hidden diversity of litter-decomposition mechanisms in mushroom-forming fungi.</title>
        <authorList>
            <person name="Floudas D."/>
            <person name="Bentzer J."/>
            <person name="Ahren D."/>
            <person name="Johansson T."/>
            <person name="Persson P."/>
            <person name="Tunlid A."/>
        </authorList>
    </citation>
    <scope>NUCLEOTIDE SEQUENCE [LARGE SCALE GENOMIC DNA]</scope>
    <source>
        <strain evidence="5 6">CBS 146.42</strain>
    </source>
</reference>
<dbReference type="SMART" id="SM00233">
    <property type="entry name" value="PH"/>
    <property type="match status" value="1"/>
</dbReference>
<organism evidence="5 6">
    <name type="scientific">Leucocoprinus leucothites</name>
    <dbReference type="NCBI Taxonomy" id="201217"/>
    <lineage>
        <taxon>Eukaryota</taxon>
        <taxon>Fungi</taxon>
        <taxon>Dikarya</taxon>
        <taxon>Basidiomycota</taxon>
        <taxon>Agaricomycotina</taxon>
        <taxon>Agaricomycetes</taxon>
        <taxon>Agaricomycetidae</taxon>
        <taxon>Agaricales</taxon>
        <taxon>Agaricineae</taxon>
        <taxon>Agaricaceae</taxon>
        <taxon>Leucocoprinus</taxon>
    </lineage>
</organism>
<dbReference type="Pfam" id="PF00621">
    <property type="entry name" value="RhoGEF"/>
    <property type="match status" value="2"/>
</dbReference>
<gene>
    <name evidence="5" type="ORF">D9756_002198</name>
</gene>
<sequence>MESIGPHNKDNSDSGKSSKEKDEYSLFTNYSLLSHIAVRLHDKVPRATHNKGGVGHPRAFTGRDIVTTIQTLIQHLTIDHDPSLSDRYFALQIARSLHDQLFFRADEGRMLEDGIEEVFMLYDERGDEPNVGLERAELPTGVVTLLTHCYSPSCSKTETEVPCYAFSCPKRKKELPEPTVCPIAVHVPLRQKNRNFRTIGSNESTKALNEFPQCEIERHEIITHLIDTEEQYIMDLDLVESVFLEPLRAANPPVIPDNQVAGFTNHVFRNVLELRDLSRQFLEALYARHRKQQPVIRRIGDIFMNAVADFCSAYPTYIAHHMNAEERLRDELERNQEFKFFLERCSMKSLQHGQLGHPDLRHLLSRPSDQLEKYPAFLDSILEKTEEENPDVEFLKEAIQTMAGLRRFVQLRAFQAAMGRGPSRRWEWHDLVSREFREILPYKEVKRQSVIFELIKGEIAYVKDLQNIKMMYVNPLRSSVPPIIPQDRLERFIDDVFHNYWDLYEHHHRLLERLFEVQRNEHPCVISITAAMQDAALNFHNAYLEYISNYPIAAYKIDNEITNNPAFGAFVERQIRHQDSHRFVMKDFINRPIPRLERYEQLLREIMNSSPEGHSDHSDLPSVIKAITSVRAAADPGFRDATVKVDLWGYSANLVFKHGETFDVDLFDKKRQLIHSGKLLGQPDSKLEWNGWSELFVLLLDNYLVITKPKEKDGVTKYNVHRRPIPLKDLSLINFTDLPISSQRHASLLQGTENDSRFIYPMTINDGRSAGGSYTMYAESSESRVEWREKLAHALAMRGDLENVDQD</sequence>
<dbReference type="Gene3D" id="1.20.900.10">
    <property type="entry name" value="Dbl homology (DH) domain"/>
    <property type="match status" value="2"/>
</dbReference>
<feature type="region of interest" description="Disordered" evidence="2">
    <location>
        <begin position="1"/>
        <end position="20"/>
    </location>
</feature>
<dbReference type="PROSITE" id="PS50010">
    <property type="entry name" value="DH_2"/>
    <property type="match status" value="2"/>
</dbReference>
<evidence type="ECO:0000259" key="4">
    <source>
        <dbReference type="PROSITE" id="PS50010"/>
    </source>
</evidence>
<feature type="domain" description="DH" evidence="4">
    <location>
        <begin position="446"/>
        <end position="637"/>
    </location>
</feature>
<evidence type="ECO:0000313" key="5">
    <source>
        <dbReference type="EMBL" id="KAF5361963.1"/>
    </source>
</evidence>
<dbReference type="CDD" id="cd00160">
    <property type="entry name" value="RhoGEF"/>
    <property type="match status" value="2"/>
</dbReference>